<dbReference type="Gene3D" id="1.20.1270.70">
    <property type="entry name" value="Designed single chain three-helix bundle"/>
    <property type="match status" value="1"/>
</dbReference>
<dbReference type="Gene3D" id="2.60.120.200">
    <property type="match status" value="1"/>
</dbReference>
<keyword evidence="1" id="KW-0732">Signal</keyword>
<dbReference type="GO" id="GO:0004415">
    <property type="term" value="F:hyalurononglucosaminidase activity"/>
    <property type="evidence" value="ECO:0007669"/>
    <property type="project" value="UniProtKB-EC"/>
</dbReference>
<dbReference type="GO" id="GO:0000272">
    <property type="term" value="P:polysaccharide catabolic process"/>
    <property type="evidence" value="ECO:0007669"/>
    <property type="project" value="InterPro"/>
</dbReference>
<dbReference type="Pfam" id="PF01663">
    <property type="entry name" value="Phosphodiest"/>
    <property type="match status" value="1"/>
</dbReference>
<proteinExistence type="predicted"/>
<dbReference type="InterPro" id="IPR036439">
    <property type="entry name" value="Dockerin_dom_sf"/>
</dbReference>
<gene>
    <name evidence="3" type="primary">nagH_6</name>
    <name evidence="3" type="ORF">DSM106044_03735</name>
</gene>
<dbReference type="Pfam" id="PF07554">
    <property type="entry name" value="FIVAR"/>
    <property type="match status" value="3"/>
</dbReference>
<dbReference type="Gene3D" id="1.10.1330.10">
    <property type="entry name" value="Dockerin domain"/>
    <property type="match status" value="1"/>
</dbReference>
<protein>
    <submittedName>
        <fullName evidence="3">Hyaluronoglucosaminidase</fullName>
        <ecNumber evidence="3">3.2.1.35</ecNumber>
    </submittedName>
</protein>
<evidence type="ECO:0000259" key="2">
    <source>
        <dbReference type="PROSITE" id="PS51766"/>
    </source>
</evidence>
<dbReference type="InterPro" id="IPR013320">
    <property type="entry name" value="ConA-like_dom_sf"/>
</dbReference>
<dbReference type="InterPro" id="IPR016134">
    <property type="entry name" value="Dockerin_dom"/>
</dbReference>
<dbReference type="AlphaFoldDB" id="A0A4U8Q649"/>
<dbReference type="EMBL" id="QGQD01000069">
    <property type="protein sequence ID" value="TLC99532.1"/>
    <property type="molecule type" value="Genomic_DNA"/>
</dbReference>
<evidence type="ECO:0000256" key="1">
    <source>
        <dbReference type="SAM" id="SignalP"/>
    </source>
</evidence>
<name>A0A4U8Q649_9FIRM</name>
<organism evidence="3 4">
    <name type="scientific">Robinsoniella peoriensis</name>
    <dbReference type="NCBI Taxonomy" id="180332"/>
    <lineage>
        <taxon>Bacteria</taxon>
        <taxon>Bacillati</taxon>
        <taxon>Bacillota</taxon>
        <taxon>Clostridia</taxon>
        <taxon>Lachnospirales</taxon>
        <taxon>Lachnospiraceae</taxon>
        <taxon>Robinsoniella</taxon>
    </lineage>
</organism>
<feature type="chain" id="PRO_5020412650" evidence="1">
    <location>
        <begin position="44"/>
        <end position="1230"/>
    </location>
</feature>
<dbReference type="InterPro" id="IPR002591">
    <property type="entry name" value="Phosphodiest/P_Trfase"/>
</dbReference>
<evidence type="ECO:0000313" key="4">
    <source>
        <dbReference type="Proteomes" id="UP000306509"/>
    </source>
</evidence>
<dbReference type="EC" id="3.2.1.35" evidence="3"/>
<accession>A0A4U8Q649</accession>
<dbReference type="STRING" id="180332.GCA_000797495_01098"/>
<dbReference type="Proteomes" id="UP000306509">
    <property type="component" value="Unassembled WGS sequence"/>
</dbReference>
<dbReference type="SUPFAM" id="SSF49899">
    <property type="entry name" value="Concanavalin A-like lectins/glucanases"/>
    <property type="match status" value="1"/>
</dbReference>
<dbReference type="InterPro" id="IPR002105">
    <property type="entry name" value="Dockerin_1_rpt"/>
</dbReference>
<dbReference type="Pfam" id="PF13385">
    <property type="entry name" value="Laminin_G_3"/>
    <property type="match status" value="1"/>
</dbReference>
<keyword evidence="3" id="KW-0378">Hydrolase</keyword>
<keyword evidence="3" id="KW-0326">Glycosidase</keyword>
<feature type="domain" description="Dockerin" evidence="2">
    <location>
        <begin position="1164"/>
        <end position="1230"/>
    </location>
</feature>
<dbReference type="Pfam" id="PF00404">
    <property type="entry name" value="Dockerin_1"/>
    <property type="match status" value="1"/>
</dbReference>
<sequence length="1230" mass="135429" precursor="true">MRKKNIRKEYMKRKRYFELGKSKKLIIILLAAAMIGNQSVAYAEAGGDFDIKDETNLKNAELPSADVFNVDFSIGLEDRSPMQNQLGKTLGSPEIANDRELNKNIANFNGRSAYIYSFGKKNYDKISQNLTMECLVKFKDIPTGEHEFFSNQEYGGIGLGLNNGMLTFFAHVDGNYRQPEAEVSANQWYHIAGVVDGKEVKLYVNGELKAVNTDAWNTGIQFPSSTDAWNMVLGGDSTVDGSANFLSNVDIGFARIYSEALSDEQISIMNENAFEGATVEAGSQINLGLIGSSGIAEEASWNLNIHGNKNKSNDIDKIEYDIVYDNTLMEYKNVQHLKEGVTITEEESGRLHVVSEMDLSTESFHNYNATRMGKLNFKIKGISDSVTTTVYTDNFKAYSSNKEVTETLEMLPKAEKEMCLYGKNMLDVNEDGIIGAGDIALAEDNLKAAVAGEASIYPYKHAVILTMDGSGNVWDPDAVYYAPNNDVIPTKHSDPETMGKRKNTYAMKLMNEEFAASYTAQSTVPSISAQNYFSILHGIPWMDVPVDYQIDNDMASVSYYTDYGRKTPLYPSVFKAAEAAFPERQNAAFTEWAEIMDGIIEPDAPVICSVSESQRSFYDVADYIRSKEYQNTAVVYMQNDWMDHVGHGRGYYSDVFWDELQQYDDQYKAVIDALKESGEYDETLIVTNADHGGSGYGHGSLDPSNMDIFIGVGGQTVNSGTRLQGGTNADISPMVLSALRMEVSESMTGRVFDENMFLTQEEMSKKNRDIEKVVLERGKSTAVLSLENQKSDTRVIDAVIELNGAEVDDVRIDNGNILRQETADGKLKLTISYESQPERLAEITYISTGDAQLALEEIMLGTEAGKEIYPDILNTVENDDPEPPVSADLNSLKLAVGMAEKLEAEQKENICFTDESWSKVQEALDIARGLLENPEAAQADADEAFLNLITVCSLLEEGVHKAGLKATIEGTKAILDDEAGLSGYALESIEKVRTALAEAEKVLAETSADQQTVNEASRKLMDAVTSLMVKNEGTRLEILILKANELLKNKDKYTPSSVQALEQALEAAEAVAGNSQAADLQINDAYNKLAEAMTSLVRKANKEELKNALDKANEILTNAGKYLTESIAGLEAVIDEAQAVYDNEDADSNKVGETLKKLVNEILKARLMGDVDMNGKVNTADSSKVLKSVAELEELTQEQHKVADVNGDGISDGTDATFILKYAAERITEF</sequence>
<evidence type="ECO:0000313" key="3">
    <source>
        <dbReference type="EMBL" id="TLC99532.1"/>
    </source>
</evidence>
<dbReference type="PROSITE" id="PS51766">
    <property type="entry name" value="DOCKERIN"/>
    <property type="match status" value="1"/>
</dbReference>
<keyword evidence="4" id="KW-1185">Reference proteome</keyword>
<dbReference type="CDD" id="cd14256">
    <property type="entry name" value="Dockerin_I"/>
    <property type="match status" value="1"/>
</dbReference>
<dbReference type="InterPro" id="IPR017850">
    <property type="entry name" value="Alkaline_phosphatase_core_sf"/>
</dbReference>
<dbReference type="Gene3D" id="3.40.720.10">
    <property type="entry name" value="Alkaline Phosphatase, subunit A"/>
    <property type="match status" value="1"/>
</dbReference>
<dbReference type="SUPFAM" id="SSF63446">
    <property type="entry name" value="Type I dockerin domain"/>
    <property type="match status" value="1"/>
</dbReference>
<dbReference type="SUPFAM" id="SSF53649">
    <property type="entry name" value="Alkaline phosphatase-like"/>
    <property type="match status" value="1"/>
</dbReference>
<comment type="caution">
    <text evidence="3">The sequence shown here is derived from an EMBL/GenBank/DDBJ whole genome shotgun (WGS) entry which is preliminary data.</text>
</comment>
<feature type="signal peptide" evidence="1">
    <location>
        <begin position="1"/>
        <end position="43"/>
    </location>
</feature>
<dbReference type="Gene3D" id="1.20.1270.90">
    <property type="entry name" value="AF1782-like"/>
    <property type="match status" value="3"/>
</dbReference>
<dbReference type="Gene3D" id="2.60.40.680">
    <property type="match status" value="1"/>
</dbReference>
<reference evidence="3 4" key="1">
    <citation type="journal article" date="2019" name="Anaerobe">
        <title>Detection of Robinsoniella peoriensis in multiple bone samples of a trauma patient.</title>
        <authorList>
            <person name="Schrottner P."/>
            <person name="Hartwich K."/>
            <person name="Bunk B."/>
            <person name="Schober I."/>
            <person name="Helbig S."/>
            <person name="Rudolph W.W."/>
            <person name="Gunzer F."/>
        </authorList>
    </citation>
    <scope>NUCLEOTIDE SEQUENCE [LARGE SCALE GENOMIC DNA]</scope>
    <source>
        <strain evidence="3 4">DSM 106044</strain>
    </source>
</reference>